<dbReference type="Gene3D" id="2.70.98.30">
    <property type="entry name" value="Golgi alpha-mannosidase II, domain 4"/>
    <property type="match status" value="1"/>
</dbReference>
<evidence type="ECO:0000313" key="2">
    <source>
        <dbReference type="EMBL" id="GAF78897.1"/>
    </source>
</evidence>
<accession>X0SSJ6</accession>
<dbReference type="PANTHER" id="PTHR46017">
    <property type="entry name" value="ALPHA-MANNOSIDASE 2C1"/>
    <property type="match status" value="1"/>
</dbReference>
<dbReference type="InterPro" id="IPR011013">
    <property type="entry name" value="Gal_mutarotase_sf_dom"/>
</dbReference>
<reference evidence="2" key="1">
    <citation type="journal article" date="2014" name="Front. Microbiol.">
        <title>High frequency of phylogenetically diverse reductive dehalogenase-homologous genes in deep subseafloor sedimentary metagenomes.</title>
        <authorList>
            <person name="Kawai M."/>
            <person name="Futagami T."/>
            <person name="Toyoda A."/>
            <person name="Takaki Y."/>
            <person name="Nishi S."/>
            <person name="Hori S."/>
            <person name="Arai W."/>
            <person name="Tsubouchi T."/>
            <person name="Morono Y."/>
            <person name="Uchiyama I."/>
            <person name="Ito T."/>
            <person name="Fujiyama A."/>
            <person name="Inagaki F."/>
            <person name="Takami H."/>
        </authorList>
    </citation>
    <scope>NUCLEOTIDE SEQUENCE</scope>
    <source>
        <strain evidence="2">Expedition CK06-06</strain>
    </source>
</reference>
<dbReference type="AlphaFoldDB" id="X0SSJ6"/>
<sequence>SYGVSLLTGSKYGSDKPDDNTLRLTLLHSPDTEDWEDETLDRGRTREMRWQDWGRHEFNYAIAGHTGDWRDGKTHWQAQRFEQRPAAFVVPRYKGGKGSTFSLLSVDNPQVNVQAVKLAENGSGVVVRLQELTGRPCTGTTLSAAIPIIAAEKIDGAERPLYQKLAVQNGKLKMDFTPYELKTVLLKIPGADVNTDTQPVALKYDCDVFSYNNNREDGYLDRNGIDGSFDGKGGTYPAEMIEDTVQLGNVSFAIGPRKDGAHNSVICRGQSIDLPAGATVLHLLTAADVDTDVVFRAGDTDLPLTIGGWSGYIGSWDNREFEGFVAELSYSLRNDLKQIAPAFIRDQRIAWCASHRHLPAADTLYEYGYL</sequence>
<dbReference type="GO" id="GO:0009313">
    <property type="term" value="P:oligosaccharide catabolic process"/>
    <property type="evidence" value="ECO:0007669"/>
    <property type="project" value="TreeGrafter"/>
</dbReference>
<proteinExistence type="predicted"/>
<name>X0SSJ6_9ZZZZ</name>
<protein>
    <recommendedName>
        <fullName evidence="1">Glycosyl hydrolases family 38 C-terminal domain-containing protein</fullName>
    </recommendedName>
</protein>
<feature type="non-terminal residue" evidence="2">
    <location>
        <position position="1"/>
    </location>
</feature>
<organism evidence="2">
    <name type="scientific">marine sediment metagenome</name>
    <dbReference type="NCBI Taxonomy" id="412755"/>
    <lineage>
        <taxon>unclassified sequences</taxon>
        <taxon>metagenomes</taxon>
        <taxon>ecological metagenomes</taxon>
    </lineage>
</organism>
<evidence type="ECO:0000259" key="1">
    <source>
        <dbReference type="Pfam" id="PF17677"/>
    </source>
</evidence>
<dbReference type="GO" id="GO:0004559">
    <property type="term" value="F:alpha-mannosidase activity"/>
    <property type="evidence" value="ECO:0007669"/>
    <property type="project" value="TreeGrafter"/>
</dbReference>
<dbReference type="InterPro" id="IPR041147">
    <property type="entry name" value="GH38_C"/>
</dbReference>
<dbReference type="GO" id="GO:0030246">
    <property type="term" value="F:carbohydrate binding"/>
    <property type="evidence" value="ECO:0007669"/>
    <property type="project" value="InterPro"/>
</dbReference>
<dbReference type="SUPFAM" id="SSF74650">
    <property type="entry name" value="Galactose mutarotase-like"/>
    <property type="match status" value="1"/>
</dbReference>
<dbReference type="PANTHER" id="PTHR46017:SF1">
    <property type="entry name" value="ALPHA-MANNOSIDASE 2C1"/>
    <property type="match status" value="1"/>
</dbReference>
<feature type="non-terminal residue" evidence="2">
    <location>
        <position position="370"/>
    </location>
</feature>
<dbReference type="EMBL" id="BARS01008445">
    <property type="protein sequence ID" value="GAF78897.1"/>
    <property type="molecule type" value="Genomic_DNA"/>
</dbReference>
<gene>
    <name evidence="2" type="ORF">S01H1_16097</name>
</gene>
<dbReference type="Pfam" id="PF17677">
    <property type="entry name" value="Glyco_hydro38C2"/>
    <property type="match status" value="1"/>
</dbReference>
<comment type="caution">
    <text evidence="2">The sequence shown here is derived from an EMBL/GenBank/DDBJ whole genome shotgun (WGS) entry which is preliminary data.</text>
</comment>
<feature type="domain" description="Glycosyl hydrolases family 38 C-terminal" evidence="1">
    <location>
        <begin position="111"/>
        <end position="184"/>
    </location>
</feature>